<accession>A0A4R6S5K1</accession>
<dbReference type="InterPro" id="IPR036894">
    <property type="entry name" value="YbaB-like_sf"/>
</dbReference>
<dbReference type="RefSeq" id="WP_133852406.1">
    <property type="nucleotide sequence ID" value="NZ_SNXZ01000005.1"/>
</dbReference>
<dbReference type="AlphaFoldDB" id="A0A4R6S5K1"/>
<dbReference type="Proteomes" id="UP000295444">
    <property type="component" value="Unassembled WGS sequence"/>
</dbReference>
<dbReference type="InterPro" id="IPR004401">
    <property type="entry name" value="YbaB/EbfC"/>
</dbReference>
<reference evidence="2 3" key="1">
    <citation type="submission" date="2019-03" db="EMBL/GenBank/DDBJ databases">
        <title>Genomic Encyclopedia of Type Strains, Phase IV (KMG-IV): sequencing the most valuable type-strain genomes for metagenomic binning, comparative biology and taxonomic classification.</title>
        <authorList>
            <person name="Goeker M."/>
        </authorList>
    </citation>
    <scope>NUCLEOTIDE SEQUENCE [LARGE SCALE GENOMIC DNA]</scope>
    <source>
        <strain evidence="2 3">DSM 45361</strain>
    </source>
</reference>
<protein>
    <submittedName>
        <fullName evidence="2">YbaB/EbfC DNA-binding family protein</fullName>
    </submittedName>
</protein>
<keyword evidence="2" id="KW-0238">DNA-binding</keyword>
<dbReference type="SUPFAM" id="SSF82607">
    <property type="entry name" value="YbaB-like"/>
    <property type="match status" value="1"/>
</dbReference>
<dbReference type="EMBL" id="SNXZ01000005">
    <property type="protein sequence ID" value="TDP95010.1"/>
    <property type="molecule type" value="Genomic_DNA"/>
</dbReference>
<dbReference type="Pfam" id="PF02575">
    <property type="entry name" value="YbaB_DNA_bd"/>
    <property type="match status" value="1"/>
</dbReference>
<gene>
    <name evidence="2" type="ORF">EV186_105242</name>
</gene>
<organism evidence="2 3">
    <name type="scientific">Labedaea rhizosphaerae</name>
    <dbReference type="NCBI Taxonomy" id="598644"/>
    <lineage>
        <taxon>Bacteria</taxon>
        <taxon>Bacillati</taxon>
        <taxon>Actinomycetota</taxon>
        <taxon>Actinomycetes</taxon>
        <taxon>Pseudonocardiales</taxon>
        <taxon>Pseudonocardiaceae</taxon>
        <taxon>Labedaea</taxon>
    </lineage>
</organism>
<keyword evidence="3" id="KW-1185">Reference proteome</keyword>
<dbReference type="OrthoDB" id="4762213at2"/>
<evidence type="ECO:0000256" key="1">
    <source>
        <dbReference type="SAM" id="MobiDB-lite"/>
    </source>
</evidence>
<evidence type="ECO:0000313" key="2">
    <source>
        <dbReference type="EMBL" id="TDP95010.1"/>
    </source>
</evidence>
<comment type="caution">
    <text evidence="2">The sequence shown here is derived from an EMBL/GenBank/DDBJ whole genome shotgun (WGS) entry which is preliminary data.</text>
</comment>
<sequence length="132" mass="13879">MDPAQWLADYDQKLSETERTTAQASARLAEVSGHAVSPRGEAEVTVGAGGALQQLTLSPAARALEVDELAQLIMATALRAQADAKAQVADVVAEVYGDVPALEALTNAVPEAPVEHRNPTDDEYFAAPEVRA</sequence>
<dbReference type="GO" id="GO:0003677">
    <property type="term" value="F:DNA binding"/>
    <property type="evidence" value="ECO:0007669"/>
    <property type="project" value="UniProtKB-KW"/>
</dbReference>
<proteinExistence type="predicted"/>
<name>A0A4R6S5K1_LABRH</name>
<dbReference type="Gene3D" id="3.30.1310.10">
    <property type="entry name" value="Nucleoid-associated protein YbaB-like domain"/>
    <property type="match status" value="1"/>
</dbReference>
<evidence type="ECO:0000313" key="3">
    <source>
        <dbReference type="Proteomes" id="UP000295444"/>
    </source>
</evidence>
<feature type="region of interest" description="Disordered" evidence="1">
    <location>
        <begin position="113"/>
        <end position="132"/>
    </location>
</feature>